<dbReference type="Proteomes" id="UP000318017">
    <property type="component" value="Chromosome"/>
</dbReference>
<keyword evidence="3 8" id="KW-0378">Hydrolase</keyword>
<dbReference type="GO" id="GO:0046872">
    <property type="term" value="F:metal ion binding"/>
    <property type="evidence" value="ECO:0007669"/>
    <property type="project" value="UniProtKB-KW"/>
</dbReference>
<dbReference type="SUPFAM" id="SSF53649">
    <property type="entry name" value="Alkaline phosphatase-like"/>
    <property type="match status" value="1"/>
</dbReference>
<dbReference type="InterPro" id="IPR024607">
    <property type="entry name" value="Sulfatase_CS"/>
</dbReference>
<feature type="compositionally biased region" description="Polar residues" evidence="5">
    <location>
        <begin position="469"/>
        <end position="479"/>
    </location>
</feature>
<evidence type="ECO:0000256" key="4">
    <source>
        <dbReference type="ARBA" id="ARBA00022837"/>
    </source>
</evidence>
<dbReference type="InterPro" id="IPR000917">
    <property type="entry name" value="Sulfatase_N"/>
</dbReference>
<evidence type="ECO:0000256" key="1">
    <source>
        <dbReference type="ARBA" id="ARBA00008779"/>
    </source>
</evidence>
<feature type="domain" description="Sulfatase N-terminal" evidence="7">
    <location>
        <begin position="28"/>
        <end position="344"/>
    </location>
</feature>
<sequence precursor="true">MTLRMRVFGIFVVLLLSSRGEAAAPPLNFIVLNCDNLGYGDTEPFGSTLHRTPHLNQMATEGRRFTHFYSSAGVCTPSRASLMTGCYAQRIGMHDNPRDGWVLRPLSRYGLNPTEVTIAEVLKRQNYATAIIGKWHLGDQPEFLPTRQGFDFFFGIPYSDDMTERTWNTDGSQWPPLPLMRNERVIEAPCDRTTLTQRYTAQALEWISENQQSPFFLYLPHAMPGSTAQPYSSTQFSGQSANGPWGDSVEELDWSVGQILAHLKKLDLASRTLVIWTSDNGAPSLPNSLKRGSNLPLHGRGYSTSEGAFRVPMIAWLPGRIPAGTECAELTTMMDLLPTFAKLATADHSSDAPIDGLDIGPLLFGASNAQSPHAAFYYYDGPQLQAVRSGPWKLFLPIHPIRQHPHLAPHAAPSPLLFNVVEDVGCKQNQALHYPEIVQRLEGLAEEARRELGDAERLGAGRRERGELSSDSVPVAQTF</sequence>
<keyword evidence="4" id="KW-0106">Calcium</keyword>
<keyword evidence="6" id="KW-0732">Signal</keyword>
<dbReference type="Gene3D" id="3.40.720.10">
    <property type="entry name" value="Alkaline Phosphatase, subunit A"/>
    <property type="match status" value="1"/>
</dbReference>
<dbReference type="PROSITE" id="PS00523">
    <property type="entry name" value="SULFATASE_1"/>
    <property type="match status" value="1"/>
</dbReference>
<dbReference type="PANTHER" id="PTHR42693">
    <property type="entry name" value="ARYLSULFATASE FAMILY MEMBER"/>
    <property type="match status" value="1"/>
</dbReference>
<keyword evidence="9" id="KW-1185">Reference proteome</keyword>
<dbReference type="Pfam" id="PF00884">
    <property type="entry name" value="Sulfatase"/>
    <property type="match status" value="1"/>
</dbReference>
<protein>
    <submittedName>
        <fullName evidence="8">Arylsulfatase</fullName>
        <ecNumber evidence="8">3.1.6.1</ecNumber>
    </submittedName>
</protein>
<dbReference type="EMBL" id="CP036298">
    <property type="protein sequence ID" value="QDV26213.1"/>
    <property type="molecule type" value="Genomic_DNA"/>
</dbReference>
<proteinExistence type="inferred from homology"/>
<evidence type="ECO:0000256" key="6">
    <source>
        <dbReference type="SAM" id="SignalP"/>
    </source>
</evidence>
<evidence type="ECO:0000256" key="3">
    <source>
        <dbReference type="ARBA" id="ARBA00022801"/>
    </source>
</evidence>
<feature type="compositionally biased region" description="Basic and acidic residues" evidence="5">
    <location>
        <begin position="455"/>
        <end position="468"/>
    </location>
</feature>
<feature type="chain" id="PRO_5021958337" evidence="6">
    <location>
        <begin position="25"/>
        <end position="479"/>
    </location>
</feature>
<evidence type="ECO:0000256" key="2">
    <source>
        <dbReference type="ARBA" id="ARBA00022723"/>
    </source>
</evidence>
<evidence type="ECO:0000259" key="7">
    <source>
        <dbReference type="Pfam" id="PF00884"/>
    </source>
</evidence>
<feature type="region of interest" description="Disordered" evidence="5">
    <location>
        <begin position="455"/>
        <end position="479"/>
    </location>
</feature>
<dbReference type="EC" id="3.1.6.1" evidence="8"/>
<evidence type="ECO:0000313" key="9">
    <source>
        <dbReference type="Proteomes" id="UP000318017"/>
    </source>
</evidence>
<dbReference type="PANTHER" id="PTHR42693:SF53">
    <property type="entry name" value="ENDO-4-O-SULFATASE"/>
    <property type="match status" value="1"/>
</dbReference>
<reference evidence="8 9" key="1">
    <citation type="submission" date="2019-02" db="EMBL/GenBank/DDBJ databases">
        <title>Deep-cultivation of Planctomycetes and their phenomic and genomic characterization uncovers novel biology.</title>
        <authorList>
            <person name="Wiegand S."/>
            <person name="Jogler M."/>
            <person name="Boedeker C."/>
            <person name="Pinto D."/>
            <person name="Vollmers J."/>
            <person name="Rivas-Marin E."/>
            <person name="Kohn T."/>
            <person name="Peeters S.H."/>
            <person name="Heuer A."/>
            <person name="Rast P."/>
            <person name="Oberbeckmann S."/>
            <person name="Bunk B."/>
            <person name="Jeske O."/>
            <person name="Meyerdierks A."/>
            <person name="Storesund J.E."/>
            <person name="Kallscheuer N."/>
            <person name="Luecker S."/>
            <person name="Lage O.M."/>
            <person name="Pohl T."/>
            <person name="Merkel B.J."/>
            <person name="Hornburger P."/>
            <person name="Mueller R.-W."/>
            <person name="Bruemmer F."/>
            <person name="Labrenz M."/>
            <person name="Spormann A.M."/>
            <person name="Op den Camp H."/>
            <person name="Overmann J."/>
            <person name="Amann R."/>
            <person name="Jetten M.S.M."/>
            <person name="Mascher T."/>
            <person name="Medema M.H."/>
            <person name="Devos D.P."/>
            <person name="Kaster A.-K."/>
            <person name="Ovreas L."/>
            <person name="Rohde M."/>
            <person name="Galperin M.Y."/>
            <person name="Jogler C."/>
        </authorList>
    </citation>
    <scope>NUCLEOTIDE SEQUENCE [LARGE SCALE GENOMIC DNA]</scope>
    <source>
        <strain evidence="8 9">Q31a</strain>
    </source>
</reference>
<accession>A0A518GCB4</accession>
<comment type="similarity">
    <text evidence="1">Belongs to the sulfatase family.</text>
</comment>
<dbReference type="GO" id="GO:0004065">
    <property type="term" value="F:arylsulfatase activity"/>
    <property type="evidence" value="ECO:0007669"/>
    <property type="project" value="UniProtKB-EC"/>
</dbReference>
<organism evidence="8 9">
    <name type="scientific">Aureliella helgolandensis</name>
    <dbReference type="NCBI Taxonomy" id="2527968"/>
    <lineage>
        <taxon>Bacteria</taxon>
        <taxon>Pseudomonadati</taxon>
        <taxon>Planctomycetota</taxon>
        <taxon>Planctomycetia</taxon>
        <taxon>Pirellulales</taxon>
        <taxon>Pirellulaceae</taxon>
        <taxon>Aureliella</taxon>
    </lineage>
</organism>
<dbReference type="InterPro" id="IPR017850">
    <property type="entry name" value="Alkaline_phosphatase_core_sf"/>
</dbReference>
<dbReference type="Gene3D" id="3.30.1120.10">
    <property type="match status" value="1"/>
</dbReference>
<feature type="signal peptide" evidence="6">
    <location>
        <begin position="1"/>
        <end position="24"/>
    </location>
</feature>
<name>A0A518GCB4_9BACT</name>
<keyword evidence="2" id="KW-0479">Metal-binding</keyword>
<dbReference type="InterPro" id="IPR050738">
    <property type="entry name" value="Sulfatase"/>
</dbReference>
<dbReference type="AlphaFoldDB" id="A0A518GCB4"/>
<evidence type="ECO:0000256" key="5">
    <source>
        <dbReference type="SAM" id="MobiDB-lite"/>
    </source>
</evidence>
<dbReference type="RefSeq" id="WP_231690867.1">
    <property type="nucleotide sequence ID" value="NZ_CP036298.1"/>
</dbReference>
<gene>
    <name evidence="8" type="primary">atsA_55</name>
    <name evidence="8" type="ORF">Q31a_45850</name>
</gene>
<dbReference type="KEGG" id="ahel:Q31a_45850"/>
<dbReference type="CDD" id="cd16026">
    <property type="entry name" value="GALNS_like"/>
    <property type="match status" value="1"/>
</dbReference>
<evidence type="ECO:0000313" key="8">
    <source>
        <dbReference type="EMBL" id="QDV26213.1"/>
    </source>
</evidence>
<dbReference type="Pfam" id="PF14707">
    <property type="entry name" value="Sulfatase_C"/>
    <property type="match status" value="1"/>
</dbReference>